<gene>
    <name evidence="1" type="ORF">METZ01_LOCUS33346</name>
</gene>
<evidence type="ECO:0000313" key="1">
    <source>
        <dbReference type="EMBL" id="SUZ80492.1"/>
    </source>
</evidence>
<accession>A0A381QMC1</accession>
<proteinExistence type="predicted"/>
<protein>
    <submittedName>
        <fullName evidence="1">Uncharacterized protein</fullName>
    </submittedName>
</protein>
<sequence length="53" mass="6128">MYELTEDTKRIVRQTVVFFGDPSSPMYGEVRMESIEHQGKTGYFDTRAGCCLF</sequence>
<dbReference type="AlphaFoldDB" id="A0A381QMC1"/>
<organism evidence="1">
    <name type="scientific">marine metagenome</name>
    <dbReference type="NCBI Taxonomy" id="408172"/>
    <lineage>
        <taxon>unclassified sequences</taxon>
        <taxon>metagenomes</taxon>
        <taxon>ecological metagenomes</taxon>
    </lineage>
</organism>
<dbReference type="EMBL" id="UINC01001428">
    <property type="protein sequence ID" value="SUZ80492.1"/>
    <property type="molecule type" value="Genomic_DNA"/>
</dbReference>
<name>A0A381QMC1_9ZZZZ</name>
<reference evidence="1" key="1">
    <citation type="submission" date="2018-05" db="EMBL/GenBank/DDBJ databases">
        <authorList>
            <person name="Lanie J.A."/>
            <person name="Ng W.-L."/>
            <person name="Kazmierczak K.M."/>
            <person name="Andrzejewski T.M."/>
            <person name="Davidsen T.M."/>
            <person name="Wayne K.J."/>
            <person name="Tettelin H."/>
            <person name="Glass J.I."/>
            <person name="Rusch D."/>
            <person name="Podicherti R."/>
            <person name="Tsui H.-C.T."/>
            <person name="Winkler M.E."/>
        </authorList>
    </citation>
    <scope>NUCLEOTIDE SEQUENCE</scope>
</reference>